<evidence type="ECO:0000256" key="1">
    <source>
        <dbReference type="SAM" id="SignalP"/>
    </source>
</evidence>
<dbReference type="AlphaFoldDB" id="A0A420I0J9"/>
<keyword evidence="1" id="KW-0732">Signal</keyword>
<evidence type="ECO:0000313" key="2">
    <source>
        <dbReference type="EMBL" id="RKF63187.1"/>
    </source>
</evidence>
<feature type="chain" id="PRO_5019055046" evidence="1">
    <location>
        <begin position="26"/>
        <end position="727"/>
    </location>
</feature>
<evidence type="ECO:0000313" key="3">
    <source>
        <dbReference type="Proteomes" id="UP000286134"/>
    </source>
</evidence>
<dbReference type="STRING" id="212602.A0A420I0J9"/>
<dbReference type="OrthoDB" id="3563695at2759"/>
<name>A0A420I0J9_9PEZI</name>
<reference evidence="2 3" key="1">
    <citation type="journal article" date="2018" name="BMC Genomics">
        <title>Comparative genome analyses reveal sequence features reflecting distinct modes of host-adaptation between dicot and monocot powdery mildew.</title>
        <authorList>
            <person name="Wu Y."/>
            <person name="Ma X."/>
            <person name="Pan Z."/>
            <person name="Kale S.D."/>
            <person name="Song Y."/>
            <person name="King H."/>
            <person name="Zhang Q."/>
            <person name="Presley C."/>
            <person name="Deng X."/>
            <person name="Wei C.I."/>
            <person name="Xiao S."/>
        </authorList>
    </citation>
    <scope>NUCLEOTIDE SEQUENCE [LARGE SCALE GENOMIC DNA]</scope>
    <source>
        <strain evidence="2">UMSG2</strain>
    </source>
</reference>
<accession>A0A420I0J9</accession>
<sequence length="727" mass="77620">MRINFPFLGLSSKVIWLALTPSIEGFPSWVYSKKYEKDDSVKVNSQAISESNENHVLIQSRNTKNKGMTASDEFPMNYGLPQFSFSEAPIFTAIQPYIPISTELPPLLTIQTFPNSEESPATPSNYRLQPSQISAVLFKSSYFSETGNLSLPLLATSISEKNSQIPAPTFFPGLISPCDEDNCLRNFIRSSTVFSDFCSSYTASNIPKITGIPSRISLCNGDSSRISSACSCFMTGFSSSSQGYSLISSTQISLSATPISSSFDSAIFIPGSQFPSSAELPLSQATPTLSPLYSGKVSGGGSLEFSTNFGPSISINCTSVNFIASSNIGLVTNSINFASTIGESFGPTIQPSLTGSYPISNSTLLSKAPSTSGIGSFSGPISGSFFDRYGETPTQTTPLNFYSSIASKLSLVNTGATALPESQKQSLSPSMLGKASLSDSQQASVSILPFTMETSISFPMIDINLVLSIYETIISTITVNDVTASPSSLAESSKESAVSTEFILILTATVSLTGLIPSILPLLEAPFHLSNQLSAIESIFTNIPPINSGISVINSLGARLSNIPSPSISYTTTVQTIYIAPTKTVYLSDVSKRINTLPTYTCESIEVTSCYSISSRLSNTIKNSPLDIRTLIESIIISSGSQLAPDQLISNTDQIISITRTSAETPILNIPTKSFASVTSLPSFSRTDFNSNLDDIESTIFNPISNDILSQITAGNFLPTPDFNGYY</sequence>
<dbReference type="Proteomes" id="UP000286134">
    <property type="component" value="Unassembled WGS sequence"/>
</dbReference>
<comment type="caution">
    <text evidence="2">The sequence shown here is derived from an EMBL/GenBank/DDBJ whole genome shotgun (WGS) entry which is preliminary data.</text>
</comment>
<dbReference type="EMBL" id="MCFK01002748">
    <property type="protein sequence ID" value="RKF63187.1"/>
    <property type="molecule type" value="Genomic_DNA"/>
</dbReference>
<keyword evidence="3" id="KW-1185">Reference proteome</keyword>
<feature type="signal peptide" evidence="1">
    <location>
        <begin position="1"/>
        <end position="25"/>
    </location>
</feature>
<organism evidence="2 3">
    <name type="scientific">Erysiphe neolycopersici</name>
    <dbReference type="NCBI Taxonomy" id="212602"/>
    <lineage>
        <taxon>Eukaryota</taxon>
        <taxon>Fungi</taxon>
        <taxon>Dikarya</taxon>
        <taxon>Ascomycota</taxon>
        <taxon>Pezizomycotina</taxon>
        <taxon>Leotiomycetes</taxon>
        <taxon>Erysiphales</taxon>
        <taxon>Erysiphaceae</taxon>
        <taxon>Erysiphe</taxon>
    </lineage>
</organism>
<gene>
    <name evidence="2" type="ORF">OnM2_027024</name>
</gene>
<proteinExistence type="predicted"/>
<protein>
    <submittedName>
        <fullName evidence="2">Uncharacterized protein</fullName>
    </submittedName>
</protein>